<dbReference type="AlphaFoldDB" id="A0A6A6F7Z4"/>
<keyword evidence="3" id="KW-1185">Reference proteome</keyword>
<protein>
    <submittedName>
        <fullName evidence="2">Uncharacterized protein</fullName>
    </submittedName>
</protein>
<proteinExistence type="predicted"/>
<evidence type="ECO:0000313" key="2">
    <source>
        <dbReference type="EMBL" id="KAF2209644.1"/>
    </source>
</evidence>
<evidence type="ECO:0000256" key="1">
    <source>
        <dbReference type="SAM" id="MobiDB-lite"/>
    </source>
</evidence>
<dbReference type="Proteomes" id="UP000799539">
    <property type="component" value="Unassembled WGS sequence"/>
</dbReference>
<feature type="region of interest" description="Disordered" evidence="1">
    <location>
        <begin position="124"/>
        <end position="146"/>
    </location>
</feature>
<organism evidence="2 3">
    <name type="scientific">Cercospora zeae-maydis SCOH1-5</name>
    <dbReference type="NCBI Taxonomy" id="717836"/>
    <lineage>
        <taxon>Eukaryota</taxon>
        <taxon>Fungi</taxon>
        <taxon>Dikarya</taxon>
        <taxon>Ascomycota</taxon>
        <taxon>Pezizomycotina</taxon>
        <taxon>Dothideomycetes</taxon>
        <taxon>Dothideomycetidae</taxon>
        <taxon>Mycosphaerellales</taxon>
        <taxon>Mycosphaerellaceae</taxon>
        <taxon>Cercospora</taxon>
    </lineage>
</organism>
<accession>A0A6A6F7Z4</accession>
<reference evidence="2" key="1">
    <citation type="journal article" date="2020" name="Stud. Mycol.">
        <title>101 Dothideomycetes genomes: a test case for predicting lifestyles and emergence of pathogens.</title>
        <authorList>
            <person name="Haridas S."/>
            <person name="Albert R."/>
            <person name="Binder M."/>
            <person name="Bloem J."/>
            <person name="Labutti K."/>
            <person name="Salamov A."/>
            <person name="Andreopoulos B."/>
            <person name="Baker S."/>
            <person name="Barry K."/>
            <person name="Bills G."/>
            <person name="Bluhm B."/>
            <person name="Cannon C."/>
            <person name="Castanera R."/>
            <person name="Culley D."/>
            <person name="Daum C."/>
            <person name="Ezra D."/>
            <person name="Gonzalez J."/>
            <person name="Henrissat B."/>
            <person name="Kuo A."/>
            <person name="Liang C."/>
            <person name="Lipzen A."/>
            <person name="Lutzoni F."/>
            <person name="Magnuson J."/>
            <person name="Mondo S."/>
            <person name="Nolan M."/>
            <person name="Ohm R."/>
            <person name="Pangilinan J."/>
            <person name="Park H.-J."/>
            <person name="Ramirez L."/>
            <person name="Alfaro M."/>
            <person name="Sun H."/>
            <person name="Tritt A."/>
            <person name="Yoshinaga Y."/>
            <person name="Zwiers L.-H."/>
            <person name="Turgeon B."/>
            <person name="Goodwin S."/>
            <person name="Spatafora J."/>
            <person name="Crous P."/>
            <person name="Grigoriev I."/>
        </authorList>
    </citation>
    <scope>NUCLEOTIDE SEQUENCE</scope>
    <source>
        <strain evidence="2">SCOH1-5</strain>
    </source>
</reference>
<dbReference type="EMBL" id="ML992686">
    <property type="protein sequence ID" value="KAF2209644.1"/>
    <property type="molecule type" value="Genomic_DNA"/>
</dbReference>
<sequence length="185" mass="20698">MPPYNRIADRIMCKLCGKYATRRFSLGACAQHPNHLCTECFDKHVLHTVSKNRAMAVRCKQCGSTMTEDEVEMRMSRPCYKIYKDIEEHFESLAAKEKEEAAKAADEEGFVLVDKEDVVIEMEGRKKGDKKGGQRGPPCTCGNSVTSADAEQSITRECLRACFVTKKELSAAAQKSEDDAEMSDE</sequence>
<gene>
    <name evidence="2" type="ORF">CERZMDRAFT_100427</name>
</gene>
<evidence type="ECO:0000313" key="3">
    <source>
        <dbReference type="Proteomes" id="UP000799539"/>
    </source>
</evidence>
<name>A0A6A6F7Z4_9PEZI</name>